<feature type="region of interest" description="Disordered" evidence="1">
    <location>
        <begin position="214"/>
        <end position="258"/>
    </location>
</feature>
<dbReference type="InterPro" id="IPR012337">
    <property type="entry name" value="RNaseH-like_sf"/>
</dbReference>
<proteinExistence type="predicted"/>
<organism evidence="2 3">
    <name type="scientific">Meloidogyne javanica</name>
    <name type="common">Root-knot nematode worm</name>
    <dbReference type="NCBI Taxonomy" id="6303"/>
    <lineage>
        <taxon>Eukaryota</taxon>
        <taxon>Metazoa</taxon>
        <taxon>Ecdysozoa</taxon>
        <taxon>Nematoda</taxon>
        <taxon>Chromadorea</taxon>
        <taxon>Rhabditida</taxon>
        <taxon>Tylenchina</taxon>
        <taxon>Tylenchomorpha</taxon>
        <taxon>Tylenchoidea</taxon>
        <taxon>Meloidogynidae</taxon>
        <taxon>Meloidogyninae</taxon>
        <taxon>Meloidogyne</taxon>
        <taxon>Meloidogyne incognita group</taxon>
    </lineage>
</organism>
<reference evidence="3" key="1">
    <citation type="submission" date="2022-11" db="UniProtKB">
        <authorList>
            <consortium name="WormBaseParasite"/>
        </authorList>
    </citation>
    <scope>IDENTIFICATION</scope>
</reference>
<dbReference type="AlphaFoldDB" id="A0A915LDR2"/>
<protein>
    <submittedName>
        <fullName evidence="3">Uncharacterized protein</fullName>
    </submittedName>
</protein>
<dbReference type="WBParaSite" id="scaffold10808_cov219.g15088">
    <property type="protein sequence ID" value="scaffold10808_cov219.g15088"/>
    <property type="gene ID" value="scaffold10808_cov219.g15088"/>
</dbReference>
<sequence>IVTRELSSRNESISTVLPAFYALTTQLSSKNSIFATTINDGLKSRMNKYLNEKFLIIATFLDPRYKLRGFPTETDRKVAKTLVESELESTNSEIQPLKKRKISSSSMDPIAQFLGDSDIESLYESSMESQFNMEIKQYLLDDPIPRDADPKNDAVGTSVSGKSPVHDHQLETVTKGIQALPTFQQRKTFKARRTNFKSHTLLMPQSAYHLSHMFPSTSRNEETEISPQHNPAASQSDHESSNSVNYGSSPEETFNDEL</sequence>
<evidence type="ECO:0000256" key="1">
    <source>
        <dbReference type="SAM" id="MobiDB-lite"/>
    </source>
</evidence>
<feature type="region of interest" description="Disordered" evidence="1">
    <location>
        <begin position="142"/>
        <end position="167"/>
    </location>
</feature>
<name>A0A915LDR2_MELJA</name>
<accession>A0A915LDR2</accession>
<keyword evidence="2" id="KW-1185">Reference proteome</keyword>
<feature type="compositionally biased region" description="Polar residues" evidence="1">
    <location>
        <begin position="225"/>
        <end position="252"/>
    </location>
</feature>
<evidence type="ECO:0000313" key="2">
    <source>
        <dbReference type="Proteomes" id="UP000887561"/>
    </source>
</evidence>
<dbReference type="SUPFAM" id="SSF53098">
    <property type="entry name" value="Ribonuclease H-like"/>
    <property type="match status" value="1"/>
</dbReference>
<feature type="compositionally biased region" description="Basic and acidic residues" evidence="1">
    <location>
        <begin position="143"/>
        <end position="152"/>
    </location>
</feature>
<evidence type="ECO:0000313" key="3">
    <source>
        <dbReference type="WBParaSite" id="scaffold10808_cov219.g15088"/>
    </source>
</evidence>
<dbReference type="Proteomes" id="UP000887561">
    <property type="component" value="Unplaced"/>
</dbReference>